<dbReference type="InterPro" id="IPR013083">
    <property type="entry name" value="Znf_RING/FYVE/PHD"/>
</dbReference>
<evidence type="ECO:0000256" key="3">
    <source>
        <dbReference type="ARBA" id="ARBA00022833"/>
    </source>
</evidence>
<evidence type="ECO:0000313" key="7">
    <source>
        <dbReference type="EMBL" id="KAG9232745.1"/>
    </source>
</evidence>
<gene>
    <name evidence="7" type="ORF">BJ875DRAFT_380029</name>
</gene>
<keyword evidence="3" id="KW-0862">Zinc</keyword>
<feature type="compositionally biased region" description="Polar residues" evidence="5">
    <location>
        <begin position="79"/>
        <end position="92"/>
    </location>
</feature>
<protein>
    <recommendedName>
        <fullName evidence="6">FYVE-type domain-containing protein</fullName>
    </recommendedName>
</protein>
<dbReference type="CDD" id="cd15760">
    <property type="entry name" value="FYVE_scVPS27p_like"/>
    <property type="match status" value="1"/>
</dbReference>
<dbReference type="OrthoDB" id="10018316at2759"/>
<evidence type="ECO:0000256" key="4">
    <source>
        <dbReference type="PROSITE-ProRule" id="PRU00091"/>
    </source>
</evidence>
<feature type="compositionally biased region" description="Polar residues" evidence="5">
    <location>
        <begin position="23"/>
        <end position="38"/>
    </location>
</feature>
<evidence type="ECO:0000256" key="2">
    <source>
        <dbReference type="ARBA" id="ARBA00022771"/>
    </source>
</evidence>
<evidence type="ECO:0000256" key="1">
    <source>
        <dbReference type="ARBA" id="ARBA00022723"/>
    </source>
</evidence>
<dbReference type="SUPFAM" id="SSF57903">
    <property type="entry name" value="FYVE/PHD zinc finger"/>
    <property type="match status" value="1"/>
</dbReference>
<sequence>MPVQQFTASPSQYTLYSTQSQPISPINSAYATPGASPTSPRPMLPPHVPTHTRQLRPLKSPLYVPAVLRPTDPPKRMTRSSPLTPPQSMHSSFDNLENTRALNRRSADNVKLGLGSIVEAEWSTEGLGKVTALPTRDHWKPDAESSICDEPSCTRYFTYFTRRHHCRRCGDIFCDLHSMYSIPLDQDVNYHPKGFRSRSCEHCWGEFRSWQIARSSRSNSESSHDDPATPTVNCPGNAARNALGGVFGQKDQGTPESLAASVPRDWNWSTF</sequence>
<comment type="caution">
    <text evidence="7">The sequence shown here is derived from an EMBL/GenBank/DDBJ whole genome shotgun (WGS) entry which is preliminary data.</text>
</comment>
<keyword evidence="1" id="KW-0479">Metal-binding</keyword>
<keyword evidence="2 4" id="KW-0863">Zinc-finger</keyword>
<accession>A0A9P7YGQ1</accession>
<dbReference type="Proteomes" id="UP000824998">
    <property type="component" value="Unassembled WGS sequence"/>
</dbReference>
<dbReference type="PROSITE" id="PS50178">
    <property type="entry name" value="ZF_FYVE"/>
    <property type="match status" value="1"/>
</dbReference>
<dbReference type="GO" id="GO:0008270">
    <property type="term" value="F:zinc ion binding"/>
    <property type="evidence" value="ECO:0007669"/>
    <property type="project" value="UniProtKB-KW"/>
</dbReference>
<dbReference type="Gene3D" id="3.30.40.10">
    <property type="entry name" value="Zinc/RING finger domain, C3HC4 (zinc finger)"/>
    <property type="match status" value="1"/>
</dbReference>
<feature type="region of interest" description="Disordered" evidence="5">
    <location>
        <begin position="68"/>
        <end position="92"/>
    </location>
</feature>
<name>A0A9P7YGQ1_9HELO</name>
<organism evidence="7 8">
    <name type="scientific">Amylocarpus encephaloides</name>
    <dbReference type="NCBI Taxonomy" id="45428"/>
    <lineage>
        <taxon>Eukaryota</taxon>
        <taxon>Fungi</taxon>
        <taxon>Dikarya</taxon>
        <taxon>Ascomycota</taxon>
        <taxon>Pezizomycotina</taxon>
        <taxon>Leotiomycetes</taxon>
        <taxon>Helotiales</taxon>
        <taxon>Helotiales incertae sedis</taxon>
        <taxon>Amylocarpus</taxon>
    </lineage>
</organism>
<reference evidence="7" key="1">
    <citation type="journal article" date="2021" name="IMA Fungus">
        <title>Genomic characterization of three marine fungi, including Emericellopsis atlantica sp. nov. with signatures of a generalist lifestyle and marine biomass degradation.</title>
        <authorList>
            <person name="Hagestad O.C."/>
            <person name="Hou L."/>
            <person name="Andersen J.H."/>
            <person name="Hansen E.H."/>
            <person name="Altermark B."/>
            <person name="Li C."/>
            <person name="Kuhnert E."/>
            <person name="Cox R.J."/>
            <person name="Crous P.W."/>
            <person name="Spatafora J.W."/>
            <person name="Lail K."/>
            <person name="Amirebrahimi M."/>
            <person name="Lipzen A."/>
            <person name="Pangilinan J."/>
            <person name="Andreopoulos W."/>
            <person name="Hayes R.D."/>
            <person name="Ng V."/>
            <person name="Grigoriev I.V."/>
            <person name="Jackson S.A."/>
            <person name="Sutton T.D.S."/>
            <person name="Dobson A.D.W."/>
            <person name="Rama T."/>
        </authorList>
    </citation>
    <scope>NUCLEOTIDE SEQUENCE</scope>
    <source>
        <strain evidence="7">TRa018bII</strain>
    </source>
</reference>
<feature type="region of interest" description="Disordered" evidence="5">
    <location>
        <begin position="23"/>
        <end position="43"/>
    </location>
</feature>
<dbReference type="InterPro" id="IPR000306">
    <property type="entry name" value="Znf_FYVE"/>
</dbReference>
<dbReference type="AlphaFoldDB" id="A0A9P7YGQ1"/>
<evidence type="ECO:0000256" key="5">
    <source>
        <dbReference type="SAM" id="MobiDB-lite"/>
    </source>
</evidence>
<proteinExistence type="predicted"/>
<dbReference type="PANTHER" id="PTHR23164:SF30">
    <property type="entry name" value="EARLY ENDOSOME ANTIGEN 1"/>
    <property type="match status" value="1"/>
</dbReference>
<keyword evidence="8" id="KW-1185">Reference proteome</keyword>
<evidence type="ECO:0000259" key="6">
    <source>
        <dbReference type="PROSITE" id="PS50178"/>
    </source>
</evidence>
<feature type="domain" description="FYVE-type" evidence="6">
    <location>
        <begin position="153"/>
        <end position="208"/>
    </location>
</feature>
<dbReference type="PANTHER" id="PTHR23164">
    <property type="entry name" value="EARLY ENDOSOME ANTIGEN 1"/>
    <property type="match status" value="1"/>
</dbReference>
<feature type="region of interest" description="Disordered" evidence="5">
    <location>
        <begin position="215"/>
        <end position="271"/>
    </location>
</feature>
<dbReference type="SMART" id="SM00064">
    <property type="entry name" value="FYVE"/>
    <property type="match status" value="1"/>
</dbReference>
<evidence type="ECO:0000313" key="8">
    <source>
        <dbReference type="Proteomes" id="UP000824998"/>
    </source>
</evidence>
<dbReference type="Pfam" id="PF01363">
    <property type="entry name" value="FYVE"/>
    <property type="match status" value="1"/>
</dbReference>
<dbReference type="InterPro" id="IPR011011">
    <property type="entry name" value="Znf_FYVE_PHD"/>
</dbReference>
<dbReference type="EMBL" id="MU251532">
    <property type="protein sequence ID" value="KAG9232745.1"/>
    <property type="molecule type" value="Genomic_DNA"/>
</dbReference>
<dbReference type="InterPro" id="IPR017455">
    <property type="entry name" value="Znf_FYVE-rel"/>
</dbReference>